<evidence type="ECO:0000256" key="1">
    <source>
        <dbReference type="SAM" id="MobiDB-lite"/>
    </source>
</evidence>
<sequence>MVVVERHGDLRAPGSRLLQRGALLVVRAQQATAPVQVLPVETVEPPAGLLGTRSPRHGGREQRGHRQQGPPGPRPAARPTGT</sequence>
<dbReference type="Proteomes" id="UP000027178">
    <property type="component" value="Unassembled WGS sequence"/>
</dbReference>
<keyword evidence="3" id="KW-1185">Reference proteome</keyword>
<feature type="region of interest" description="Disordered" evidence="1">
    <location>
        <begin position="42"/>
        <end position="82"/>
    </location>
</feature>
<reference evidence="2 3" key="1">
    <citation type="submission" date="2014-05" db="EMBL/GenBank/DDBJ databases">
        <title>Draft Genome Sequence of Kitasatospora cheerisanensis KCTC 2395.</title>
        <authorList>
            <person name="Nam D.H."/>
        </authorList>
    </citation>
    <scope>NUCLEOTIDE SEQUENCE [LARGE SCALE GENOMIC DNA]</scope>
    <source>
        <strain evidence="2 3">KCTC 2395</strain>
    </source>
</reference>
<organism evidence="2 3">
    <name type="scientific">Kitasatospora cheerisanensis KCTC 2395</name>
    <dbReference type="NCBI Taxonomy" id="1348663"/>
    <lineage>
        <taxon>Bacteria</taxon>
        <taxon>Bacillati</taxon>
        <taxon>Actinomycetota</taxon>
        <taxon>Actinomycetes</taxon>
        <taxon>Kitasatosporales</taxon>
        <taxon>Streptomycetaceae</taxon>
        <taxon>Kitasatospora</taxon>
    </lineage>
</organism>
<dbReference type="HOGENOM" id="CLU_2553737_0_0_11"/>
<dbReference type="AlphaFoldDB" id="A0A066Z2N9"/>
<accession>A0A066Z2N9</accession>
<evidence type="ECO:0000313" key="2">
    <source>
        <dbReference type="EMBL" id="KDN86514.1"/>
    </source>
</evidence>
<dbReference type="EMBL" id="JNBY01000069">
    <property type="protein sequence ID" value="KDN86514.1"/>
    <property type="molecule type" value="Genomic_DNA"/>
</dbReference>
<protein>
    <submittedName>
        <fullName evidence="2">Uncharacterized protein</fullName>
    </submittedName>
</protein>
<gene>
    <name evidence="2" type="ORF">KCH_17420</name>
</gene>
<proteinExistence type="predicted"/>
<evidence type="ECO:0000313" key="3">
    <source>
        <dbReference type="Proteomes" id="UP000027178"/>
    </source>
</evidence>
<comment type="caution">
    <text evidence="2">The sequence shown here is derived from an EMBL/GenBank/DDBJ whole genome shotgun (WGS) entry which is preliminary data.</text>
</comment>
<name>A0A066Z2N9_9ACTN</name>